<evidence type="ECO:0000256" key="1">
    <source>
        <dbReference type="ARBA" id="ARBA00023015"/>
    </source>
</evidence>
<dbReference type="InterPro" id="IPR001647">
    <property type="entry name" value="HTH_TetR"/>
</dbReference>
<dbReference type="Gene3D" id="1.10.357.10">
    <property type="entry name" value="Tetracycline Repressor, domain 2"/>
    <property type="match status" value="1"/>
</dbReference>
<keyword evidence="7" id="KW-1185">Reference proteome</keyword>
<dbReference type="GO" id="GO:0003677">
    <property type="term" value="F:DNA binding"/>
    <property type="evidence" value="ECO:0007669"/>
    <property type="project" value="UniProtKB-UniRule"/>
</dbReference>
<dbReference type="InterPro" id="IPR036271">
    <property type="entry name" value="Tet_transcr_reg_TetR-rel_C_sf"/>
</dbReference>
<dbReference type="AlphaFoldDB" id="A0A4R9M0U6"/>
<gene>
    <name evidence="6" type="ORF">EHS15_08785</name>
</gene>
<evidence type="ECO:0000256" key="3">
    <source>
        <dbReference type="ARBA" id="ARBA00023163"/>
    </source>
</evidence>
<keyword evidence="3" id="KW-0804">Transcription</keyword>
<dbReference type="PRINTS" id="PR00455">
    <property type="entry name" value="HTHTETR"/>
</dbReference>
<dbReference type="OrthoDB" id="494991at2"/>
<keyword evidence="2 4" id="KW-0238">DNA-binding</keyword>
<keyword evidence="1" id="KW-0805">Transcription regulation</keyword>
<dbReference type="Proteomes" id="UP000298058">
    <property type="component" value="Unassembled WGS sequence"/>
</dbReference>
<dbReference type="SUPFAM" id="SSF48498">
    <property type="entry name" value="Tetracyclin repressor-like, C-terminal domain"/>
    <property type="match status" value="1"/>
</dbReference>
<evidence type="ECO:0000256" key="2">
    <source>
        <dbReference type="ARBA" id="ARBA00023125"/>
    </source>
</evidence>
<dbReference type="PANTHER" id="PTHR47506:SF6">
    <property type="entry name" value="HTH-TYPE TRANSCRIPTIONAL REPRESSOR NEMR"/>
    <property type="match status" value="1"/>
</dbReference>
<feature type="domain" description="HTH tetR-type" evidence="5">
    <location>
        <begin position="7"/>
        <end position="67"/>
    </location>
</feature>
<name>A0A4R9M0U6_9LEPT</name>
<dbReference type="Pfam" id="PF00440">
    <property type="entry name" value="TetR_N"/>
    <property type="match status" value="1"/>
</dbReference>
<dbReference type="EMBL" id="RQHW01000031">
    <property type="protein sequence ID" value="TGN19425.1"/>
    <property type="molecule type" value="Genomic_DNA"/>
</dbReference>
<protein>
    <submittedName>
        <fullName evidence="6">TetR/AcrR family transcriptional regulator</fullName>
    </submittedName>
</protein>
<evidence type="ECO:0000259" key="5">
    <source>
        <dbReference type="PROSITE" id="PS50977"/>
    </source>
</evidence>
<sequence length="193" mass="22012">MKKTPGQTAQIQILEAVDRLFYQEGARAVGVDSVVKEAGVNKMALYRQFESKDGLLLHYLQRRDESFWERFEKSISKHPQDARKQLIQIFIDLSERTQNKTYRGCPFINIAVEFPDKKHPARNMVAENKSKLLKELTRLSKETGAKDYKTLAIGLGFLVEGAYAASQTYSEQTALFKSLPKVATSMIDSYLKK</sequence>
<comment type="caution">
    <text evidence="6">The sequence shown here is derived from an EMBL/GenBank/DDBJ whole genome shotgun (WGS) entry which is preliminary data.</text>
</comment>
<dbReference type="SUPFAM" id="SSF46689">
    <property type="entry name" value="Homeodomain-like"/>
    <property type="match status" value="1"/>
</dbReference>
<dbReference type="PANTHER" id="PTHR47506">
    <property type="entry name" value="TRANSCRIPTIONAL REGULATORY PROTEIN"/>
    <property type="match status" value="1"/>
</dbReference>
<dbReference type="InterPro" id="IPR011075">
    <property type="entry name" value="TetR_C"/>
</dbReference>
<dbReference type="RefSeq" id="WP_135760187.1">
    <property type="nucleotide sequence ID" value="NZ_RQHW01000031.1"/>
</dbReference>
<feature type="DNA-binding region" description="H-T-H motif" evidence="4">
    <location>
        <begin position="30"/>
        <end position="49"/>
    </location>
</feature>
<evidence type="ECO:0000313" key="6">
    <source>
        <dbReference type="EMBL" id="TGN19425.1"/>
    </source>
</evidence>
<proteinExistence type="predicted"/>
<reference evidence="6" key="1">
    <citation type="journal article" date="2019" name="PLoS Negl. Trop. Dis.">
        <title>Revisiting the worldwide diversity of Leptospira species in the environment.</title>
        <authorList>
            <person name="Vincent A.T."/>
            <person name="Schiettekatte O."/>
            <person name="Bourhy P."/>
            <person name="Veyrier F.J."/>
            <person name="Picardeau M."/>
        </authorList>
    </citation>
    <scope>NUCLEOTIDE SEQUENCE [LARGE SCALE GENOMIC DNA]</scope>
    <source>
        <strain evidence="6">201300427</strain>
    </source>
</reference>
<dbReference type="InterPro" id="IPR009057">
    <property type="entry name" value="Homeodomain-like_sf"/>
</dbReference>
<organism evidence="6 7">
    <name type="scientific">Leptospira idonii</name>
    <dbReference type="NCBI Taxonomy" id="1193500"/>
    <lineage>
        <taxon>Bacteria</taxon>
        <taxon>Pseudomonadati</taxon>
        <taxon>Spirochaetota</taxon>
        <taxon>Spirochaetia</taxon>
        <taxon>Leptospirales</taxon>
        <taxon>Leptospiraceae</taxon>
        <taxon>Leptospira</taxon>
    </lineage>
</organism>
<dbReference type="PROSITE" id="PS50977">
    <property type="entry name" value="HTH_TETR_2"/>
    <property type="match status" value="1"/>
</dbReference>
<dbReference type="Pfam" id="PF16925">
    <property type="entry name" value="TetR_C_13"/>
    <property type="match status" value="1"/>
</dbReference>
<evidence type="ECO:0000256" key="4">
    <source>
        <dbReference type="PROSITE-ProRule" id="PRU00335"/>
    </source>
</evidence>
<accession>A0A4R9M0U6</accession>
<evidence type="ECO:0000313" key="7">
    <source>
        <dbReference type="Proteomes" id="UP000298058"/>
    </source>
</evidence>